<comment type="pathway">
    <text evidence="2">Glycan metabolism; L-arabinan degradation.</text>
</comment>
<dbReference type="OrthoDB" id="4180363at2759"/>
<keyword evidence="5 8" id="KW-0732">Signal</keyword>
<evidence type="ECO:0000313" key="10">
    <source>
        <dbReference type="EMBL" id="OAX84665.1"/>
    </source>
</evidence>
<evidence type="ECO:0000313" key="11">
    <source>
        <dbReference type="Proteomes" id="UP000091918"/>
    </source>
</evidence>
<feature type="chain" id="PRO_5008598445" description="non-reducing end alpha-L-arabinofuranosidase" evidence="8">
    <location>
        <begin position="26"/>
        <end position="660"/>
    </location>
</feature>
<evidence type="ECO:0000256" key="4">
    <source>
        <dbReference type="ARBA" id="ARBA00012670"/>
    </source>
</evidence>
<name>A0A1B7P6L0_9EURO</name>
<gene>
    <name evidence="10" type="ORF">ACJ72_00957</name>
</gene>
<feature type="signal peptide" evidence="8">
    <location>
        <begin position="1"/>
        <end position="25"/>
    </location>
</feature>
<evidence type="ECO:0000256" key="1">
    <source>
        <dbReference type="ARBA" id="ARBA00001462"/>
    </source>
</evidence>
<dbReference type="EMBL" id="LGUA01000058">
    <property type="protein sequence ID" value="OAX84665.1"/>
    <property type="molecule type" value="Genomic_DNA"/>
</dbReference>
<dbReference type="Proteomes" id="UP000091918">
    <property type="component" value="Unassembled WGS sequence"/>
</dbReference>
<keyword evidence="6" id="KW-0378">Hydrolase</keyword>
<dbReference type="GO" id="GO:0046373">
    <property type="term" value="P:L-arabinose metabolic process"/>
    <property type="evidence" value="ECO:0007669"/>
    <property type="project" value="InterPro"/>
</dbReference>
<evidence type="ECO:0000256" key="3">
    <source>
        <dbReference type="ARBA" id="ARBA00007186"/>
    </source>
</evidence>
<feature type="domain" description="Alpha-L-arabinofuranosidase C-terminal" evidence="9">
    <location>
        <begin position="468"/>
        <end position="651"/>
    </location>
</feature>
<dbReference type="InterPro" id="IPR055235">
    <property type="entry name" value="ASD1_cat"/>
</dbReference>
<reference evidence="10 11" key="1">
    <citation type="submission" date="2015-07" db="EMBL/GenBank/DDBJ databases">
        <title>Emmonsia species relationships and genome sequence.</title>
        <authorList>
            <person name="Cuomo C.A."/>
            <person name="Schwartz I.S."/>
            <person name="Kenyon C."/>
            <person name="de Hoog G.S."/>
            <person name="Govender N.P."/>
            <person name="Botha A."/>
            <person name="Moreno L."/>
            <person name="de Vries M."/>
            <person name="Munoz J.F."/>
            <person name="Stielow J.B."/>
        </authorList>
    </citation>
    <scope>NUCLEOTIDE SEQUENCE [LARGE SCALE GENOMIC DNA]</scope>
    <source>
        <strain evidence="10 11">CBS 136260</strain>
    </source>
</reference>
<proteinExistence type="inferred from homology"/>
<dbReference type="PANTHER" id="PTHR31776">
    <property type="entry name" value="ALPHA-L-ARABINOFURANOSIDASE 1"/>
    <property type="match status" value="1"/>
</dbReference>
<dbReference type="GO" id="GO:0031222">
    <property type="term" value="P:arabinan catabolic process"/>
    <property type="evidence" value="ECO:0007669"/>
    <property type="project" value="UniProtKB-UniPathway"/>
</dbReference>
<keyword evidence="11" id="KW-1185">Reference proteome</keyword>
<dbReference type="PANTHER" id="PTHR31776:SF0">
    <property type="entry name" value="ALPHA-L-ARABINOFURANOSIDASE 1"/>
    <property type="match status" value="1"/>
</dbReference>
<keyword evidence="7" id="KW-0325">Glycoprotein</keyword>
<evidence type="ECO:0000259" key="9">
    <source>
        <dbReference type="SMART" id="SM00813"/>
    </source>
</evidence>
<evidence type="ECO:0000256" key="6">
    <source>
        <dbReference type="ARBA" id="ARBA00022801"/>
    </source>
</evidence>
<dbReference type="InterPro" id="IPR051563">
    <property type="entry name" value="Glycosyl_Hydrolase_51"/>
</dbReference>
<dbReference type="SUPFAM" id="SSF51445">
    <property type="entry name" value="(Trans)glycosidases"/>
    <property type="match status" value="1"/>
</dbReference>
<sequence length="660" mass="72897">MAVSYRILFGLVLLSLFEIFLLAHAGTVELQVSTCGGNKSSPVLYGIMFEDINYSGDGGIHSQLLRNNGFQGESPDLTAYGAVGDVTLSVDSCNPLSSAIPHSLKISVPEGASGDVGFFNEGYWGIPVSSELYTSAFFMKGPYSGVVTLSLRGRTSDIVFVSHTFDVESDSNEFTRHETKFESKPAPDGNNIWTLTFDACKVAGASLYVSLIQLYPRTFLDRKNGLKPSLAQPVLNLKASFLRFPGGNNLQVVNAFALIYPWLGLLIINSEGMHPHSRWKWNETLGPLENRPGREGTWTYPNTDALGLLEYLYWCEDMNLTPLLTVWDGLSLGQGPGDIITGDALDPYVEDVLNEIEFIRGAESTKYGALRAELGHPQPFELFHVEIGNEDNFWGSGPSYPQRLMKFYCAIHGKYPDIKLIASTADYLPPQLPEGLWLTFHTYSSPNELVSWFNKFDNVERAHPWSVSEFACSKNDNDVQLSEPNMQCSAAEAVFMIGMERNSDVVKMGAYAPLLRNLGGMQWTPNMIEFNHNPDGVALLSTSYYVHQLFSVYRGHTILDVRSESPFGPIYWVASKSDTGYIVKLANYSLDKHNITITFDDDNIDCTSSVHIVNGPPEASNVHGSIKVTPSTFNTSLDADGKFEFEFPAWGAGVLVVTSS</sequence>
<dbReference type="AlphaFoldDB" id="A0A1B7P6L0"/>
<comment type="similarity">
    <text evidence="3">Belongs to the glycosyl hydrolase 51 family.</text>
</comment>
<organism evidence="10 11">
    <name type="scientific">Emergomyces africanus</name>
    <dbReference type="NCBI Taxonomy" id="1955775"/>
    <lineage>
        <taxon>Eukaryota</taxon>
        <taxon>Fungi</taxon>
        <taxon>Dikarya</taxon>
        <taxon>Ascomycota</taxon>
        <taxon>Pezizomycotina</taxon>
        <taxon>Eurotiomycetes</taxon>
        <taxon>Eurotiomycetidae</taxon>
        <taxon>Onygenales</taxon>
        <taxon>Ajellomycetaceae</taxon>
        <taxon>Emergomyces</taxon>
    </lineage>
</organism>
<protein>
    <recommendedName>
        <fullName evidence="4">non-reducing end alpha-L-arabinofuranosidase</fullName>
        <ecNumber evidence="4">3.2.1.55</ecNumber>
    </recommendedName>
</protein>
<comment type="catalytic activity">
    <reaction evidence="1">
        <text>Hydrolysis of terminal non-reducing alpha-L-arabinofuranoside residues in alpha-L-arabinosides.</text>
        <dbReference type="EC" id="3.2.1.55"/>
    </reaction>
</comment>
<evidence type="ECO:0000256" key="8">
    <source>
        <dbReference type="SAM" id="SignalP"/>
    </source>
</evidence>
<dbReference type="EC" id="3.2.1.55" evidence="4"/>
<dbReference type="STRING" id="1658172.A0A1B7P6L0"/>
<evidence type="ECO:0000256" key="5">
    <source>
        <dbReference type="ARBA" id="ARBA00022729"/>
    </source>
</evidence>
<dbReference type="GO" id="GO:0046556">
    <property type="term" value="F:alpha-L-arabinofuranosidase activity"/>
    <property type="evidence" value="ECO:0007669"/>
    <property type="project" value="UniProtKB-EC"/>
</dbReference>
<dbReference type="UniPathway" id="UPA00667"/>
<dbReference type="SMART" id="SM00813">
    <property type="entry name" value="Alpha-L-AF_C"/>
    <property type="match status" value="1"/>
</dbReference>
<dbReference type="Gene3D" id="3.20.20.80">
    <property type="entry name" value="Glycosidases"/>
    <property type="match status" value="1"/>
</dbReference>
<dbReference type="Pfam" id="PF06964">
    <property type="entry name" value="Alpha-L-AF_C"/>
    <property type="match status" value="1"/>
</dbReference>
<dbReference type="InterPro" id="IPR010720">
    <property type="entry name" value="Alpha-L-AF_C"/>
</dbReference>
<comment type="caution">
    <text evidence="10">The sequence shown here is derived from an EMBL/GenBank/DDBJ whole genome shotgun (WGS) entry which is preliminary data.</text>
</comment>
<dbReference type="Pfam" id="PF22848">
    <property type="entry name" value="ASD1_dom"/>
    <property type="match status" value="1"/>
</dbReference>
<evidence type="ECO:0000256" key="2">
    <source>
        <dbReference type="ARBA" id="ARBA00004834"/>
    </source>
</evidence>
<dbReference type="InterPro" id="IPR017853">
    <property type="entry name" value="GH"/>
</dbReference>
<evidence type="ECO:0000256" key="7">
    <source>
        <dbReference type="ARBA" id="ARBA00023180"/>
    </source>
</evidence>
<accession>A0A1B7P6L0</accession>